<keyword evidence="5 6" id="KW-0472">Membrane</keyword>
<sequence length="320" mass="34780">MNAASIFLKSREGETMKPVAAYGITMLGASFWGLTGLFVQNLYTYGFSPLHVVTIRMTLSMVIMFSIIGMFRPYLLKIHFRDIPYFIGLGIISIALFNWFYFTVMDQASLSVAVVLLYTSPVFVAVISRFVFQEIFTLNKVGAVLLTTAGCGLVAGFFPLGSMTLSPAVVMFGLASGFFCGLYSIIGKSVSRKYHSVTITAYSMMCGGLFLLPVSGIEKNLTPFLEPMVWVYAGGSVVVSTILAYVLYTAGLKYIESSHAAVLATIEPVVGIAAGVFVFGDELTRWQSAGIILVFSSILLSVFSTGNKFGPRGSRARFHD</sequence>
<evidence type="ECO:0000256" key="5">
    <source>
        <dbReference type="ARBA" id="ARBA00023136"/>
    </source>
</evidence>
<dbReference type="GO" id="GO:0016020">
    <property type="term" value="C:membrane"/>
    <property type="evidence" value="ECO:0007669"/>
    <property type="project" value="UniProtKB-SubCell"/>
</dbReference>
<dbReference type="AlphaFoldDB" id="A0A1I5TVB0"/>
<feature type="transmembrane region" description="Helical" evidence="6">
    <location>
        <begin position="108"/>
        <end position="132"/>
    </location>
</feature>
<evidence type="ECO:0000259" key="7">
    <source>
        <dbReference type="Pfam" id="PF00892"/>
    </source>
</evidence>
<feature type="domain" description="EamA" evidence="7">
    <location>
        <begin position="25"/>
        <end position="154"/>
    </location>
</feature>
<evidence type="ECO:0000256" key="4">
    <source>
        <dbReference type="ARBA" id="ARBA00022989"/>
    </source>
</evidence>
<dbReference type="PANTHER" id="PTHR32322:SF2">
    <property type="entry name" value="EAMA DOMAIN-CONTAINING PROTEIN"/>
    <property type="match status" value="1"/>
</dbReference>
<feature type="transmembrane region" description="Helical" evidence="6">
    <location>
        <begin position="144"/>
        <end position="162"/>
    </location>
</feature>
<comment type="subcellular location">
    <subcellularLocation>
        <location evidence="1">Endomembrane system</location>
        <topology evidence="1">Multi-pass membrane protein</topology>
    </subcellularLocation>
</comment>
<feature type="transmembrane region" description="Helical" evidence="6">
    <location>
        <begin position="49"/>
        <end position="71"/>
    </location>
</feature>
<feature type="transmembrane region" description="Helical" evidence="6">
    <location>
        <begin position="168"/>
        <end position="187"/>
    </location>
</feature>
<gene>
    <name evidence="8" type="ORF">SAMN05518683_11182</name>
</gene>
<dbReference type="Proteomes" id="UP000198892">
    <property type="component" value="Unassembled WGS sequence"/>
</dbReference>
<evidence type="ECO:0000256" key="6">
    <source>
        <dbReference type="SAM" id="Phobius"/>
    </source>
</evidence>
<accession>A0A1I5TVB0</accession>
<dbReference type="EMBL" id="FOXD01000011">
    <property type="protein sequence ID" value="SFP86246.1"/>
    <property type="molecule type" value="Genomic_DNA"/>
</dbReference>
<feature type="transmembrane region" description="Helical" evidence="6">
    <location>
        <begin position="20"/>
        <end position="43"/>
    </location>
</feature>
<keyword evidence="4 6" id="KW-1133">Transmembrane helix</keyword>
<dbReference type="InterPro" id="IPR037185">
    <property type="entry name" value="EmrE-like"/>
</dbReference>
<evidence type="ECO:0000313" key="8">
    <source>
        <dbReference type="EMBL" id="SFP86246.1"/>
    </source>
</evidence>
<proteinExistence type="inferred from homology"/>
<feature type="domain" description="EamA" evidence="7">
    <location>
        <begin position="170"/>
        <end position="302"/>
    </location>
</feature>
<dbReference type="InterPro" id="IPR050638">
    <property type="entry name" value="AA-Vitamin_Transporters"/>
</dbReference>
<dbReference type="InterPro" id="IPR000620">
    <property type="entry name" value="EamA_dom"/>
</dbReference>
<feature type="transmembrane region" description="Helical" evidence="6">
    <location>
        <begin position="229"/>
        <end position="248"/>
    </location>
</feature>
<dbReference type="Gene3D" id="1.10.3730.20">
    <property type="match status" value="1"/>
</dbReference>
<feature type="transmembrane region" description="Helical" evidence="6">
    <location>
        <begin position="260"/>
        <end position="280"/>
    </location>
</feature>
<name>A0A1I5TVB0_9BACI</name>
<feature type="transmembrane region" description="Helical" evidence="6">
    <location>
        <begin position="199"/>
        <end position="217"/>
    </location>
</feature>
<evidence type="ECO:0000256" key="1">
    <source>
        <dbReference type="ARBA" id="ARBA00004127"/>
    </source>
</evidence>
<reference evidence="9" key="1">
    <citation type="submission" date="2016-10" db="EMBL/GenBank/DDBJ databases">
        <authorList>
            <person name="Varghese N."/>
            <person name="Submissions S."/>
        </authorList>
    </citation>
    <scope>NUCLEOTIDE SEQUENCE [LARGE SCALE GENOMIC DNA]</scope>
    <source>
        <strain evidence="9">S7</strain>
    </source>
</reference>
<dbReference type="STRING" id="1884432.SAMN05518683_11182"/>
<comment type="similarity">
    <text evidence="2">Belongs to the EamA transporter family.</text>
</comment>
<protein>
    <submittedName>
        <fullName evidence="8">Threonine/homoserine efflux transporter RhtA</fullName>
    </submittedName>
</protein>
<evidence type="ECO:0000256" key="3">
    <source>
        <dbReference type="ARBA" id="ARBA00022692"/>
    </source>
</evidence>
<dbReference type="Pfam" id="PF00892">
    <property type="entry name" value="EamA"/>
    <property type="match status" value="2"/>
</dbReference>
<feature type="transmembrane region" description="Helical" evidence="6">
    <location>
        <begin position="83"/>
        <end position="102"/>
    </location>
</feature>
<evidence type="ECO:0000313" key="9">
    <source>
        <dbReference type="Proteomes" id="UP000198892"/>
    </source>
</evidence>
<dbReference type="SUPFAM" id="SSF103481">
    <property type="entry name" value="Multidrug resistance efflux transporter EmrE"/>
    <property type="match status" value="2"/>
</dbReference>
<feature type="transmembrane region" description="Helical" evidence="6">
    <location>
        <begin position="286"/>
        <end position="305"/>
    </location>
</feature>
<keyword evidence="9" id="KW-1185">Reference proteome</keyword>
<organism evidence="8 9">
    <name type="scientific">Salibacterium halotolerans</name>
    <dbReference type="NCBI Taxonomy" id="1884432"/>
    <lineage>
        <taxon>Bacteria</taxon>
        <taxon>Bacillati</taxon>
        <taxon>Bacillota</taxon>
        <taxon>Bacilli</taxon>
        <taxon>Bacillales</taxon>
        <taxon>Bacillaceae</taxon>
    </lineage>
</organism>
<keyword evidence="3 6" id="KW-0812">Transmembrane</keyword>
<dbReference type="PANTHER" id="PTHR32322">
    <property type="entry name" value="INNER MEMBRANE TRANSPORTER"/>
    <property type="match status" value="1"/>
</dbReference>
<evidence type="ECO:0000256" key="2">
    <source>
        <dbReference type="ARBA" id="ARBA00007362"/>
    </source>
</evidence>